<dbReference type="GO" id="GO:0006508">
    <property type="term" value="P:proteolysis"/>
    <property type="evidence" value="ECO:0007669"/>
    <property type="project" value="UniProtKB-KW"/>
</dbReference>
<feature type="domain" description="CAAX prenyl protease 2/Lysostaphin resistance protein A-like" evidence="9">
    <location>
        <begin position="444"/>
        <end position="537"/>
    </location>
</feature>
<feature type="transmembrane region" description="Helical" evidence="8">
    <location>
        <begin position="398"/>
        <end position="415"/>
    </location>
</feature>
<feature type="transmembrane region" description="Helical" evidence="8">
    <location>
        <begin position="100"/>
        <end position="121"/>
    </location>
</feature>
<sequence>MTSPAAAGIPGREGGRPQGRRDLLLAAALLAIPVGEALGLTIAFDSGAATDPLLGGLVSRSHAILEVAIVMATVGSLLGMRSREGGGGPFGLPAPARWSWAFFVAHLVALSLFTWMTSVVLSGGPRPAAEGLAWAAGWSLAAVATLLGWVAIWVEPARWRPLAVRGPGLFLALGAAGLAAWGSGRIAEGLWVPLSRLTLEAVHLLLRLYAPDAVCDPGLRLVGTSRFSVEIAPACSGYEGIGLVLVLTACFLWICRRELRFPRALLLIPAGVSLIWLANVGRIATLIVIGSLGHEGLALGGFHSVAGWLAFTAVGLGIVVVARSSPYFSRDADLARLPARESPTEPYLLPIMAILVVAMASRGLVAGFDVLYPLRVVAGGAMLLAYRPRDARLRPSASWQAFALGGAAFVAWMALESLGRGGPPPEALARVTPPPMSPALLAGWLAFRVLGSALVVPVAEELAFRGYLTRRLIAPDYWNIPVGTYSHSSFVISSALFGMLHDRWAAGVAAGMIYAAALYRRGELSDAVAAHATTNAMIAAAVLITGDWSLWA</sequence>
<keyword evidence="2" id="KW-1003">Cell membrane</keyword>
<reference evidence="10 11" key="1">
    <citation type="submission" date="2019-08" db="EMBL/GenBank/DDBJ databases">
        <title>Deep-cultivation of Planctomycetes and their phenomic and genomic characterization uncovers novel biology.</title>
        <authorList>
            <person name="Wiegand S."/>
            <person name="Jogler M."/>
            <person name="Boedeker C."/>
            <person name="Pinto D."/>
            <person name="Vollmers J."/>
            <person name="Rivas-Marin E."/>
            <person name="Kohn T."/>
            <person name="Peeters S.H."/>
            <person name="Heuer A."/>
            <person name="Rast P."/>
            <person name="Oberbeckmann S."/>
            <person name="Bunk B."/>
            <person name="Jeske O."/>
            <person name="Meyerdierks A."/>
            <person name="Storesund J.E."/>
            <person name="Kallscheuer N."/>
            <person name="Luecker S."/>
            <person name="Lage O.M."/>
            <person name="Pohl T."/>
            <person name="Merkel B.J."/>
            <person name="Hornburger P."/>
            <person name="Mueller R.-W."/>
            <person name="Bruemmer F."/>
            <person name="Labrenz M."/>
            <person name="Spormann A.M."/>
            <person name="Op den Camp H."/>
            <person name="Overmann J."/>
            <person name="Amann R."/>
            <person name="Jetten M.S.M."/>
            <person name="Mascher T."/>
            <person name="Medema M.H."/>
            <person name="Devos D.P."/>
            <person name="Kaster A.-K."/>
            <person name="Ovreas L."/>
            <person name="Rohde M."/>
            <person name="Galperin M.Y."/>
            <person name="Jogler C."/>
        </authorList>
    </citation>
    <scope>NUCLEOTIDE SEQUENCE [LARGE SCALE GENOMIC DNA]</scope>
    <source>
        <strain evidence="10 11">OJF2</strain>
    </source>
</reference>
<dbReference type="InterPro" id="IPR003675">
    <property type="entry name" value="Rce1/LyrA-like_dom"/>
</dbReference>
<evidence type="ECO:0000256" key="3">
    <source>
        <dbReference type="ARBA" id="ARBA00022670"/>
    </source>
</evidence>
<dbReference type="GO" id="GO:0080120">
    <property type="term" value="P:CAAX-box protein maturation"/>
    <property type="evidence" value="ECO:0007669"/>
    <property type="project" value="UniProtKB-ARBA"/>
</dbReference>
<dbReference type="InterPro" id="IPR026392">
    <property type="entry name" value="Exo/Archaeosortase_dom"/>
</dbReference>
<keyword evidence="6 8" id="KW-1133">Transmembrane helix</keyword>
<keyword evidence="3" id="KW-0645">Protease</keyword>
<proteinExistence type="predicted"/>
<evidence type="ECO:0000256" key="4">
    <source>
        <dbReference type="ARBA" id="ARBA00022692"/>
    </source>
</evidence>
<feature type="transmembrane region" description="Helical" evidence="8">
    <location>
        <begin position="166"/>
        <end position="187"/>
    </location>
</feature>
<dbReference type="AlphaFoldDB" id="A0A5B9VTY0"/>
<evidence type="ECO:0000256" key="8">
    <source>
        <dbReference type="SAM" id="Phobius"/>
    </source>
</evidence>
<feature type="transmembrane region" description="Helical" evidence="8">
    <location>
        <begin position="133"/>
        <end position="154"/>
    </location>
</feature>
<gene>
    <name evidence="10" type="ORF">OJF2_02370</name>
</gene>
<dbReference type="InterPro" id="IPR019127">
    <property type="entry name" value="Exosortase"/>
</dbReference>
<comment type="subcellular location">
    <subcellularLocation>
        <location evidence="1">Cell membrane</location>
        <topology evidence="1">Multi-pass membrane protein</topology>
    </subcellularLocation>
</comment>
<feature type="transmembrane region" description="Helical" evidence="8">
    <location>
        <begin position="266"/>
        <end position="293"/>
    </location>
</feature>
<evidence type="ECO:0000256" key="5">
    <source>
        <dbReference type="ARBA" id="ARBA00022801"/>
    </source>
</evidence>
<dbReference type="RefSeq" id="WP_148590489.1">
    <property type="nucleotide sequence ID" value="NZ_CP042997.1"/>
</dbReference>
<feature type="transmembrane region" description="Helical" evidence="8">
    <location>
        <begin position="63"/>
        <end position="80"/>
    </location>
</feature>
<dbReference type="NCBIfam" id="TIGR04162">
    <property type="entry name" value="exo_VPEID"/>
    <property type="match status" value="1"/>
</dbReference>
<dbReference type="OrthoDB" id="9787923at2"/>
<keyword evidence="5" id="KW-0378">Hydrolase</keyword>
<name>A0A5B9VTY0_9BACT</name>
<dbReference type="GO" id="GO:0005886">
    <property type="term" value="C:plasma membrane"/>
    <property type="evidence" value="ECO:0007669"/>
    <property type="project" value="UniProtKB-SubCell"/>
</dbReference>
<dbReference type="KEGG" id="agv:OJF2_02370"/>
<evidence type="ECO:0000256" key="7">
    <source>
        <dbReference type="ARBA" id="ARBA00023136"/>
    </source>
</evidence>
<keyword evidence="4 8" id="KW-0812">Transmembrane</keyword>
<evidence type="ECO:0000256" key="6">
    <source>
        <dbReference type="ARBA" id="ARBA00022989"/>
    </source>
</evidence>
<evidence type="ECO:0000313" key="10">
    <source>
        <dbReference type="EMBL" id="QEH31772.1"/>
    </source>
</evidence>
<dbReference type="GO" id="GO:0004175">
    <property type="term" value="F:endopeptidase activity"/>
    <property type="evidence" value="ECO:0007669"/>
    <property type="project" value="UniProtKB-ARBA"/>
</dbReference>
<dbReference type="InterPro" id="IPR014346">
    <property type="entry name" value="Prenyl_protease-related"/>
</dbReference>
<dbReference type="NCBIfam" id="TIGR04178">
    <property type="entry name" value="exo_archaeo"/>
    <property type="match status" value="1"/>
</dbReference>
<evidence type="ECO:0000256" key="2">
    <source>
        <dbReference type="ARBA" id="ARBA00022475"/>
    </source>
</evidence>
<feature type="transmembrane region" description="Helical" evidence="8">
    <location>
        <begin position="231"/>
        <end position="254"/>
    </location>
</feature>
<keyword evidence="7 8" id="KW-0472">Membrane</keyword>
<protein>
    <submittedName>
        <fullName evidence="10">Transmembrane exosortase (Exosortase_EpsH)</fullName>
    </submittedName>
</protein>
<dbReference type="Pfam" id="PF09721">
    <property type="entry name" value="Exosortase_EpsH"/>
    <property type="match status" value="1"/>
</dbReference>
<dbReference type="NCBIfam" id="TIGR03008">
    <property type="entry name" value="pepcterm_CAAX"/>
    <property type="match status" value="1"/>
</dbReference>
<feature type="transmembrane region" description="Helical" evidence="8">
    <location>
        <begin position="23"/>
        <end position="43"/>
    </location>
</feature>
<dbReference type="InterPro" id="IPR026420">
    <property type="entry name" value="Exo_VPEID"/>
</dbReference>
<dbReference type="Proteomes" id="UP000324233">
    <property type="component" value="Chromosome"/>
</dbReference>
<dbReference type="Pfam" id="PF02517">
    <property type="entry name" value="Rce1-like"/>
    <property type="match status" value="1"/>
</dbReference>
<keyword evidence="11" id="KW-1185">Reference proteome</keyword>
<evidence type="ECO:0000259" key="9">
    <source>
        <dbReference type="Pfam" id="PF02517"/>
    </source>
</evidence>
<evidence type="ECO:0000313" key="11">
    <source>
        <dbReference type="Proteomes" id="UP000324233"/>
    </source>
</evidence>
<feature type="transmembrane region" description="Helical" evidence="8">
    <location>
        <begin position="305"/>
        <end position="325"/>
    </location>
</feature>
<evidence type="ECO:0000256" key="1">
    <source>
        <dbReference type="ARBA" id="ARBA00004651"/>
    </source>
</evidence>
<accession>A0A5B9VTY0</accession>
<dbReference type="EMBL" id="CP042997">
    <property type="protein sequence ID" value="QEH31772.1"/>
    <property type="molecule type" value="Genomic_DNA"/>
</dbReference>
<organism evidence="10 11">
    <name type="scientific">Aquisphaera giovannonii</name>
    <dbReference type="NCBI Taxonomy" id="406548"/>
    <lineage>
        <taxon>Bacteria</taxon>
        <taxon>Pseudomonadati</taxon>
        <taxon>Planctomycetota</taxon>
        <taxon>Planctomycetia</taxon>
        <taxon>Isosphaerales</taxon>
        <taxon>Isosphaeraceae</taxon>
        <taxon>Aquisphaera</taxon>
    </lineage>
</organism>